<dbReference type="InterPro" id="IPR000160">
    <property type="entry name" value="GGDEF_dom"/>
</dbReference>
<dbReference type="Pfam" id="PF00990">
    <property type="entry name" value="GGDEF"/>
    <property type="match status" value="1"/>
</dbReference>
<keyword evidence="9" id="KW-1185">Reference proteome</keyword>
<proteinExistence type="predicted"/>
<dbReference type="InterPro" id="IPR003660">
    <property type="entry name" value="HAMP_dom"/>
</dbReference>
<dbReference type="Proteomes" id="UP001162889">
    <property type="component" value="Unassembled WGS sequence"/>
</dbReference>
<accession>A0AA41L376</accession>
<comment type="caution">
    <text evidence="6">The sequence shown here is derived from an EMBL/GenBank/DDBJ whole genome shotgun (WGS) entry which is preliminary data.</text>
</comment>
<protein>
    <recommendedName>
        <fullName evidence="1">diguanylate cyclase</fullName>
        <ecNumber evidence="1">2.7.7.65</ecNumber>
    </recommendedName>
</protein>
<evidence type="ECO:0000313" key="8">
    <source>
        <dbReference type="Proteomes" id="UP001155901"/>
    </source>
</evidence>
<dbReference type="EC" id="2.7.7.65" evidence="1"/>
<dbReference type="PROSITE" id="PS50887">
    <property type="entry name" value="GGDEF"/>
    <property type="match status" value="1"/>
</dbReference>
<evidence type="ECO:0000256" key="1">
    <source>
        <dbReference type="ARBA" id="ARBA00012528"/>
    </source>
</evidence>
<dbReference type="CDD" id="cd18774">
    <property type="entry name" value="PDC2_HK_sensor"/>
    <property type="match status" value="1"/>
</dbReference>
<dbReference type="FunFam" id="3.30.70.270:FF:000001">
    <property type="entry name" value="Diguanylate cyclase domain protein"/>
    <property type="match status" value="1"/>
</dbReference>
<evidence type="ECO:0000256" key="3">
    <source>
        <dbReference type="SAM" id="Phobius"/>
    </source>
</evidence>
<dbReference type="SMART" id="SM00267">
    <property type="entry name" value="GGDEF"/>
    <property type="match status" value="1"/>
</dbReference>
<evidence type="ECO:0000313" key="7">
    <source>
        <dbReference type="EMBL" id="MCP2006796.1"/>
    </source>
</evidence>
<reference evidence="7" key="2">
    <citation type="submission" date="2022-03" db="EMBL/GenBank/DDBJ databases">
        <title>Genome Encyclopedia of Bacteria and Archaea VI: Functional Genomics of Type Strains.</title>
        <authorList>
            <person name="Whitman W."/>
        </authorList>
    </citation>
    <scope>NUCLEOTIDE SEQUENCE</scope>
    <source>
        <strain evidence="7">HSC-15S17</strain>
    </source>
</reference>
<dbReference type="Proteomes" id="UP001155901">
    <property type="component" value="Unassembled WGS sequence"/>
</dbReference>
<dbReference type="CDD" id="cd01949">
    <property type="entry name" value="GGDEF"/>
    <property type="match status" value="1"/>
</dbReference>
<dbReference type="EMBL" id="JALJZU010000001">
    <property type="protein sequence ID" value="MCP2006796.1"/>
    <property type="molecule type" value="Genomic_DNA"/>
</dbReference>
<feature type="domain" description="GGDEF" evidence="5">
    <location>
        <begin position="437"/>
        <end position="573"/>
    </location>
</feature>
<dbReference type="PROSITE" id="PS50885">
    <property type="entry name" value="HAMP"/>
    <property type="match status" value="1"/>
</dbReference>
<dbReference type="CDD" id="cd06225">
    <property type="entry name" value="HAMP"/>
    <property type="match status" value="1"/>
</dbReference>
<dbReference type="NCBIfam" id="TIGR00254">
    <property type="entry name" value="GGDEF"/>
    <property type="match status" value="1"/>
</dbReference>
<evidence type="ECO:0000259" key="4">
    <source>
        <dbReference type="PROSITE" id="PS50885"/>
    </source>
</evidence>
<sequence>MPKRRYLPAGLLRQIAIRYRLFGALILISLLPLLVTGYISWAESSNAIQQKSRLFATEIVKQVAKNLQLRMADIEAGSEALVLSDPVQAALARYAGDSPAEQGRARADLTHILLANYGSFQDVDQKYFLTPDHQVLDPQVFAQLGQGVGDFSRAAASRKGRPYWGTLDLWDGQQSIAMARQIYFKSDNQLAGSLFLGMRSTRFSTIFDNVNLGAGSEIFIVDLRAGRRLIQSNEGAGNSVAPALLKQIAAAARNGETTGHLAYNAIASGATRASGYLAVYTPVPRTNWYVVSTLPNDLLLAEAQAVRDDIVLIGVISFLCALLMGYGIARSISSPLERLAGIMREIKPGNYALRMHDEGKDEIALLAQKFNEMAANIAQSHEQLEQRVAERTRDLEQANLKLSALSMTDGLTGIANRRRFDEVLAAELGATLQRAAQPLALLMIDVDYFKAYNDHYGHQAGDACLRQVTTMLHQHARRASDLAARYGGEEFVMLAADTDEATALALAESIRAALEQLQLPHEGSPLGHIAVSIGVAVLPAGAASGAEDFIRAADQALYQAKKQGRNQVVLDQH</sequence>
<dbReference type="SMART" id="SM00304">
    <property type="entry name" value="HAMP"/>
    <property type="match status" value="1"/>
</dbReference>
<evidence type="ECO:0000313" key="6">
    <source>
        <dbReference type="EMBL" id="MBV6319392.1"/>
    </source>
</evidence>
<dbReference type="RefSeq" id="WP_217940065.1">
    <property type="nucleotide sequence ID" value="NZ_JAHTGR010000001.1"/>
</dbReference>
<feature type="coiled-coil region" evidence="2">
    <location>
        <begin position="367"/>
        <end position="401"/>
    </location>
</feature>
<dbReference type="GO" id="GO:0043709">
    <property type="term" value="P:cell adhesion involved in single-species biofilm formation"/>
    <property type="evidence" value="ECO:0007669"/>
    <property type="project" value="TreeGrafter"/>
</dbReference>
<feature type="domain" description="HAMP" evidence="4">
    <location>
        <begin position="330"/>
        <end position="382"/>
    </location>
</feature>
<dbReference type="PANTHER" id="PTHR45138:SF9">
    <property type="entry name" value="DIGUANYLATE CYCLASE DGCM-RELATED"/>
    <property type="match status" value="1"/>
</dbReference>
<dbReference type="GO" id="GO:1902201">
    <property type="term" value="P:negative regulation of bacterial-type flagellum-dependent cell motility"/>
    <property type="evidence" value="ECO:0007669"/>
    <property type="project" value="TreeGrafter"/>
</dbReference>
<dbReference type="GO" id="GO:0005886">
    <property type="term" value="C:plasma membrane"/>
    <property type="evidence" value="ECO:0007669"/>
    <property type="project" value="TreeGrafter"/>
</dbReference>
<dbReference type="EMBL" id="JAHTGR010000001">
    <property type="protein sequence ID" value="MBV6319392.1"/>
    <property type="molecule type" value="Genomic_DNA"/>
</dbReference>
<dbReference type="InterPro" id="IPR050469">
    <property type="entry name" value="Diguanylate_Cyclase"/>
</dbReference>
<dbReference type="GO" id="GO:0007165">
    <property type="term" value="P:signal transduction"/>
    <property type="evidence" value="ECO:0007669"/>
    <property type="project" value="InterPro"/>
</dbReference>
<dbReference type="AlphaFoldDB" id="A0AA41L376"/>
<evidence type="ECO:0000256" key="2">
    <source>
        <dbReference type="SAM" id="Coils"/>
    </source>
</evidence>
<dbReference type="Pfam" id="PF00672">
    <property type="entry name" value="HAMP"/>
    <property type="match status" value="1"/>
</dbReference>
<name>A0AA41L376_9BURK</name>
<organism evidence="6 8">
    <name type="scientific">Duganella violaceipulchra</name>
    <dbReference type="NCBI Taxonomy" id="2849652"/>
    <lineage>
        <taxon>Bacteria</taxon>
        <taxon>Pseudomonadati</taxon>
        <taxon>Pseudomonadota</taxon>
        <taxon>Betaproteobacteria</taxon>
        <taxon>Burkholderiales</taxon>
        <taxon>Oxalobacteraceae</taxon>
        <taxon>Telluria group</taxon>
        <taxon>Duganella</taxon>
    </lineage>
</organism>
<feature type="transmembrane region" description="Helical" evidence="3">
    <location>
        <begin position="21"/>
        <end position="41"/>
    </location>
</feature>
<gene>
    <name evidence="6" type="ORF">KVP70_00475</name>
    <name evidence="7" type="ORF">L1274_000484</name>
</gene>
<dbReference type="PANTHER" id="PTHR45138">
    <property type="entry name" value="REGULATORY COMPONENTS OF SENSORY TRANSDUCTION SYSTEM"/>
    <property type="match status" value="1"/>
</dbReference>
<reference evidence="6" key="1">
    <citation type="submission" date="2021-07" db="EMBL/GenBank/DDBJ databases">
        <title>Characterization of violacein-producing bacteria and related species.</title>
        <authorList>
            <person name="Wilson H.S."/>
            <person name="De Leon M.E."/>
        </authorList>
    </citation>
    <scope>NUCLEOTIDE SEQUENCE</scope>
    <source>
        <strain evidence="6">HSC-15S17</strain>
    </source>
</reference>
<keyword evidence="3" id="KW-0472">Membrane</keyword>
<evidence type="ECO:0000259" key="5">
    <source>
        <dbReference type="PROSITE" id="PS50887"/>
    </source>
</evidence>
<keyword evidence="6" id="KW-0808">Transferase</keyword>
<keyword evidence="3" id="KW-1133">Transmembrane helix</keyword>
<keyword evidence="2" id="KW-0175">Coiled coil</keyword>
<keyword evidence="3" id="KW-0812">Transmembrane</keyword>
<keyword evidence="6" id="KW-0548">Nucleotidyltransferase</keyword>
<dbReference type="GO" id="GO:0052621">
    <property type="term" value="F:diguanylate cyclase activity"/>
    <property type="evidence" value="ECO:0007669"/>
    <property type="project" value="UniProtKB-EC"/>
</dbReference>
<evidence type="ECO:0000313" key="9">
    <source>
        <dbReference type="Proteomes" id="UP001162889"/>
    </source>
</evidence>